<dbReference type="EMBL" id="CP127294">
    <property type="protein sequence ID" value="WIX83678.1"/>
    <property type="molecule type" value="Genomic_DNA"/>
</dbReference>
<name>A0A9Y2N0H4_9PSEU</name>
<dbReference type="Proteomes" id="UP001236014">
    <property type="component" value="Chromosome"/>
</dbReference>
<evidence type="ECO:0000313" key="2">
    <source>
        <dbReference type="EMBL" id="WIX83678.1"/>
    </source>
</evidence>
<dbReference type="KEGG" id="acab:QRX50_24440"/>
<organism evidence="2 3">
    <name type="scientific">Amycolatopsis carbonis</name>
    <dbReference type="NCBI Taxonomy" id="715471"/>
    <lineage>
        <taxon>Bacteria</taxon>
        <taxon>Bacillati</taxon>
        <taxon>Actinomycetota</taxon>
        <taxon>Actinomycetes</taxon>
        <taxon>Pseudonocardiales</taxon>
        <taxon>Pseudonocardiaceae</taxon>
        <taxon>Amycolatopsis</taxon>
    </lineage>
</organism>
<gene>
    <name evidence="2" type="ORF">QRX50_24440</name>
</gene>
<evidence type="ECO:0000256" key="1">
    <source>
        <dbReference type="SAM" id="Coils"/>
    </source>
</evidence>
<keyword evidence="3" id="KW-1185">Reference proteome</keyword>
<evidence type="ECO:0000313" key="3">
    <source>
        <dbReference type="Proteomes" id="UP001236014"/>
    </source>
</evidence>
<protein>
    <submittedName>
        <fullName evidence="2">Uncharacterized protein</fullName>
    </submittedName>
</protein>
<reference evidence="2 3" key="1">
    <citation type="submission" date="2023-06" db="EMBL/GenBank/DDBJ databases">
        <authorList>
            <person name="Oyuntsetseg B."/>
            <person name="Kim S.B."/>
        </authorList>
    </citation>
    <scope>NUCLEOTIDE SEQUENCE [LARGE SCALE GENOMIC DNA]</scope>
    <source>
        <strain evidence="2 3">2-15</strain>
    </source>
</reference>
<dbReference type="AlphaFoldDB" id="A0A9Y2N0H4"/>
<feature type="coiled-coil region" evidence="1">
    <location>
        <begin position="336"/>
        <end position="366"/>
    </location>
</feature>
<proteinExistence type="predicted"/>
<keyword evidence="1" id="KW-0175">Coiled coil</keyword>
<accession>A0A9Y2N0H4</accession>
<sequence>MRVTPAFAVPRNADAVEIVHIPVPEDVDLPPLPTQADSWVGHYQRVLLNVRTGEMSFFCADWRVYVPVLGDEDRAVWKSQYPGESPINSMNAATRPVPELLMFFIDTWTRVDFPAAGRPSTPAWVYLTREQGDAFVASLVPLAQQLVDNLFRVPGTDDLEWSAESVAAVRLIDAACSRYHQGPRGVETSLAGLINFADAVVAVPGLVRGEWAEMEDTQLDDAADVLSRSRYHLDPQLREESGRPCDEGGGIGLKVYGARAWLYTYRANEADNRPILDAARWFAEPAHTLIGRMTADHDDEAVSMFAERERTAALRDGVKLVGVESVAHAYRDELRSRLIDDELTQAREAVERLQRAKAARAALLAQIISWGDARYHSDNDAELGRRAGMTRQAVNQLRKALSDDVDSGD</sequence>
<dbReference type="RefSeq" id="WP_285974224.1">
    <property type="nucleotide sequence ID" value="NZ_CP127294.1"/>
</dbReference>